<feature type="transmembrane region" description="Helical" evidence="1">
    <location>
        <begin position="20"/>
        <end position="40"/>
    </location>
</feature>
<dbReference type="AlphaFoldDB" id="E3N6M7"/>
<dbReference type="Proteomes" id="UP000008281">
    <property type="component" value="Unassembled WGS sequence"/>
</dbReference>
<dbReference type="EMBL" id="DS268541">
    <property type="protein sequence ID" value="EFO88174.1"/>
    <property type="molecule type" value="Genomic_DNA"/>
</dbReference>
<dbReference type="InParanoid" id="E3N6M7"/>
<evidence type="ECO:0000256" key="1">
    <source>
        <dbReference type="SAM" id="Phobius"/>
    </source>
</evidence>
<accession>E3N6M7</accession>
<gene>
    <name evidence="2" type="ORF">CRE_06929</name>
</gene>
<keyword evidence="1" id="KW-1133">Transmembrane helix</keyword>
<keyword evidence="1" id="KW-0812">Transmembrane</keyword>
<evidence type="ECO:0000313" key="3">
    <source>
        <dbReference type="Proteomes" id="UP000008281"/>
    </source>
</evidence>
<evidence type="ECO:0000313" key="2">
    <source>
        <dbReference type="EMBL" id="EFO88174.1"/>
    </source>
</evidence>
<proteinExistence type="predicted"/>
<name>E3N6M7_CAERE</name>
<feature type="transmembrane region" description="Helical" evidence="1">
    <location>
        <begin position="61"/>
        <end position="80"/>
    </location>
</feature>
<keyword evidence="1" id="KW-0472">Membrane</keyword>
<feature type="transmembrane region" description="Helical" evidence="1">
    <location>
        <begin position="132"/>
        <end position="154"/>
    </location>
</feature>
<dbReference type="HOGENOM" id="CLU_1448988_0_0_1"/>
<organism evidence="3">
    <name type="scientific">Caenorhabditis remanei</name>
    <name type="common">Caenorhabditis vulgaris</name>
    <dbReference type="NCBI Taxonomy" id="31234"/>
    <lineage>
        <taxon>Eukaryota</taxon>
        <taxon>Metazoa</taxon>
        <taxon>Ecdysozoa</taxon>
        <taxon>Nematoda</taxon>
        <taxon>Chromadorea</taxon>
        <taxon>Rhabditida</taxon>
        <taxon>Rhabditina</taxon>
        <taxon>Rhabditomorpha</taxon>
        <taxon>Rhabditoidea</taxon>
        <taxon>Rhabditidae</taxon>
        <taxon>Peloderinae</taxon>
        <taxon>Caenorhabditis</taxon>
    </lineage>
</organism>
<reference evidence="2" key="1">
    <citation type="submission" date="2007-07" db="EMBL/GenBank/DDBJ databases">
        <title>PCAP assembly of the Caenorhabditis remanei genome.</title>
        <authorList>
            <consortium name="The Caenorhabditis remanei Sequencing Consortium"/>
            <person name="Wilson R.K."/>
        </authorList>
    </citation>
    <scope>NUCLEOTIDE SEQUENCE [LARGE SCALE GENOMIC DNA]</scope>
    <source>
        <strain evidence="2">PB4641</strain>
    </source>
</reference>
<keyword evidence="3" id="KW-1185">Reference proteome</keyword>
<feature type="transmembrane region" description="Helical" evidence="1">
    <location>
        <begin position="100"/>
        <end position="120"/>
    </location>
</feature>
<sequence>MTTLGSLDENTKERAAEKYFVTYIIKIKFIAVSYGMLSSFSHFLLQMNEPFSMYKAKDYRVGVEAFQLFALYSFLLEFILSGDTPVTPPDISKLTSLSYLIVNESHCILFISLITNFIPFGEYLKHLPFYDFFMYVALFLHMTLSCIIFVFFVFRSEHVQKLDDIRGQTRGKADKIRKTCTRNSKRR</sequence>
<protein>
    <submittedName>
        <fullName evidence="2">Uncharacterized protein</fullName>
    </submittedName>
</protein>